<dbReference type="InterPro" id="IPR013211">
    <property type="entry name" value="LVIVD"/>
</dbReference>
<dbReference type="InterPro" id="IPR015943">
    <property type="entry name" value="WD40/YVTN_repeat-like_dom_sf"/>
</dbReference>
<keyword evidence="3" id="KW-1185">Reference proteome</keyword>
<dbReference type="Proteomes" id="UP000215027">
    <property type="component" value="Chromosome I"/>
</dbReference>
<reference evidence="2" key="1">
    <citation type="submission" date="2016-01" db="EMBL/GenBank/DDBJ databases">
        <authorList>
            <person name="Mcilroy J.S."/>
            <person name="Karst M S."/>
            <person name="Albertsen M."/>
        </authorList>
    </citation>
    <scope>NUCLEOTIDE SEQUENCE</scope>
    <source>
        <strain evidence="2">Cfx-K</strain>
    </source>
</reference>
<feature type="region of interest" description="Disordered" evidence="1">
    <location>
        <begin position="637"/>
        <end position="677"/>
    </location>
</feature>
<proteinExistence type="predicted"/>
<evidence type="ECO:0008006" key="4">
    <source>
        <dbReference type="Google" id="ProtNLM"/>
    </source>
</evidence>
<dbReference type="NCBIfam" id="NF041766">
    <property type="entry name" value="choice_anch_U"/>
    <property type="match status" value="1"/>
</dbReference>
<dbReference type="Pfam" id="PF08309">
    <property type="entry name" value="LVIVD"/>
    <property type="match status" value="13"/>
</dbReference>
<dbReference type="EMBL" id="LN890655">
    <property type="protein sequence ID" value="CUS04331.2"/>
    <property type="molecule type" value="Genomic_DNA"/>
</dbReference>
<dbReference type="InterPro" id="IPR051200">
    <property type="entry name" value="Host-pathogen_enzymatic-act"/>
</dbReference>
<gene>
    <name evidence="2" type="ORF">CFX0092_A2453</name>
</gene>
<dbReference type="Gene3D" id="2.130.10.10">
    <property type="entry name" value="YVTN repeat-like/Quinoprotein amine dehydrogenase"/>
    <property type="match status" value="1"/>
</dbReference>
<dbReference type="InterPro" id="IPR053784">
    <property type="entry name" value="Choice_anch_U_dom"/>
</dbReference>
<dbReference type="PANTHER" id="PTHR47197">
    <property type="entry name" value="PROTEIN NIRF"/>
    <property type="match status" value="1"/>
</dbReference>
<dbReference type="AlphaFoldDB" id="A0A160T2I4"/>
<dbReference type="SUPFAM" id="SSF50969">
    <property type="entry name" value="YVTN repeat-like/Quinoprotein amine dehydrogenase"/>
    <property type="match status" value="2"/>
</dbReference>
<evidence type="ECO:0000256" key="1">
    <source>
        <dbReference type="SAM" id="MobiDB-lite"/>
    </source>
</evidence>
<protein>
    <recommendedName>
        <fullName evidence="4">LVIVD repeat protein</fullName>
    </recommendedName>
</protein>
<feature type="compositionally biased region" description="Acidic residues" evidence="1">
    <location>
        <begin position="641"/>
        <end position="652"/>
    </location>
</feature>
<accession>A0A160T2I4</accession>
<dbReference type="SUPFAM" id="SSF75011">
    <property type="entry name" value="3-carboxy-cis,cis-mucoante lactonizing enzyme"/>
    <property type="match status" value="1"/>
</dbReference>
<name>A0A160T2I4_9CHLR</name>
<dbReference type="PANTHER" id="PTHR47197:SF3">
    <property type="entry name" value="DIHYDRO-HEME D1 DEHYDROGENASE"/>
    <property type="match status" value="1"/>
</dbReference>
<organism evidence="2 3">
    <name type="scientific">Candidatus Promineifilum breve</name>
    <dbReference type="NCBI Taxonomy" id="1806508"/>
    <lineage>
        <taxon>Bacteria</taxon>
        <taxon>Bacillati</taxon>
        <taxon>Chloroflexota</taxon>
        <taxon>Ardenticatenia</taxon>
        <taxon>Candidatus Promineifilales</taxon>
        <taxon>Candidatus Promineifilaceae</taxon>
        <taxon>Candidatus Promineifilum</taxon>
    </lineage>
</organism>
<dbReference type="KEGG" id="pbf:CFX0092_A2453"/>
<sequence length="1060" mass="109237">MSTVFSRVRAVFVLTSLLVLGVWLAPYSLTPVAAADATEVDIVGHIGGASLTVDAQGDYAYVGEGTQLTILDVSNPVAPVVAGRSPVFLDVVQDVKVEGNLAYVALGYEGLAILDVTNPSAPIILGTLAMPLYVHAGEIVVAGQYAYVVDQGDGFLMIINVANPAAPSHTGSIDIEGHVLSLAVAGSYAYVITFDALSFIDVTDPEDPFVAGEYAFEEVWGSPEVEDMAVVGDYAYILMNDPKLVWVLDITDPESPVQVGMADLLQYSLSITVGEDYAYVVDIKGGLTTVDIGDPANPAESGYLAPRQDIPDGGSGLVVAGDLAFFNDPYGLRIADISDPGNPVQTSTYDTLAIPTGLTAVGDYVYVTDGWRGLIIIDAANPARPRRVGSYDTPGYARNVVVSGDYAYVTDDDAGLQIIDVTDPAAPAAAGSLGGLGTAVSLDVAGNYAYVTAYSGGYGLRVIDVADPADPVQVGSLPTPGYSWNVDVVGQYAYVVNAHNLGGFVIIDVANPTAPVQVGSYGGDDVYFRVNSMKVVGDMAYLAADYYGGLRIVNVADPSAPVDVGTYDTPGEARDLAVSGPHVYVADDRGGLRIFDVTDPALPVEVAYNDTIIAYNVVLAGDHAFVLHDWSGLNILQTPQSDDDGQSDETEDGAPNGGDGNNDGIPDSEQANVVSLPNSEDGGYLTLAAPAGIALVDVQATANPSPGDTPAGADFPVGFLDFEIEGLAPGEAVAVTIILHGGETVNAYYKYGPEPGNPADHWYAFDYDGTTGAEYAAGQIVLHLVDGERGDSDLTADGVIVDPGAPAVVSPVASEVLYVSGTAGGNAGGVGFDNRDILAYDTGAQTWAIHFDGSDVGIKPLAAFTILDDDSLVLAFTANVKLPGLGTVLPHDLVRFVPSTLGATTTGSFEWYLDGSDVGLSKSGEKIDAVDVLPDGRVLISPAGTAQVGPANGVVAAKQDLLALTPTSLGSTSAGSWSLYFDGSTVAGLGSEDVVGAAVDGGSGAIYLTISNGFTVGGVRGGAKDVVRLEPGGGGFTVHQFWNGPANGFMPNLGGIEFGD</sequence>
<dbReference type="OrthoDB" id="136825at2"/>
<evidence type="ECO:0000313" key="2">
    <source>
        <dbReference type="EMBL" id="CUS04331.2"/>
    </source>
</evidence>
<evidence type="ECO:0000313" key="3">
    <source>
        <dbReference type="Proteomes" id="UP000215027"/>
    </source>
</evidence>
<dbReference type="InterPro" id="IPR011044">
    <property type="entry name" value="Quino_amine_DH_bsu"/>
</dbReference>
<dbReference type="RefSeq" id="WP_095043674.1">
    <property type="nucleotide sequence ID" value="NZ_LN890655.1"/>
</dbReference>